<dbReference type="GO" id="GO:0004888">
    <property type="term" value="F:transmembrane signaling receptor activity"/>
    <property type="evidence" value="ECO:0007669"/>
    <property type="project" value="InterPro"/>
</dbReference>
<dbReference type="InterPro" id="IPR004089">
    <property type="entry name" value="MCPsignal_dom"/>
</dbReference>
<dbReference type="GO" id="GO:0016020">
    <property type="term" value="C:membrane"/>
    <property type="evidence" value="ECO:0007669"/>
    <property type="project" value="InterPro"/>
</dbReference>
<dbReference type="PROSITE" id="PS50111">
    <property type="entry name" value="CHEMOTAXIS_TRANSDUC_2"/>
    <property type="match status" value="1"/>
</dbReference>
<organism evidence="7 10">
    <name type="scientific">Campylobacter fetus</name>
    <dbReference type="NCBI Taxonomy" id="196"/>
    <lineage>
        <taxon>Bacteria</taxon>
        <taxon>Pseudomonadati</taxon>
        <taxon>Campylobacterota</taxon>
        <taxon>Epsilonproteobacteria</taxon>
        <taxon>Campylobacterales</taxon>
        <taxon>Campylobacteraceae</taxon>
        <taxon>Campylobacter</taxon>
    </lineage>
</organism>
<dbReference type="EMBL" id="AABTCC010000004">
    <property type="protein sequence ID" value="EAI8858642.1"/>
    <property type="molecule type" value="Genomic_DNA"/>
</dbReference>
<keyword evidence="9" id="KW-1185">Reference proteome</keyword>
<evidence type="ECO:0000256" key="4">
    <source>
        <dbReference type="SAM" id="Phobius"/>
    </source>
</evidence>
<comment type="caution">
    <text evidence="7">The sequence shown here is derived from an EMBL/GenBank/DDBJ whole genome shotgun (WGS) entry which is preliminary data.</text>
</comment>
<evidence type="ECO:0000256" key="3">
    <source>
        <dbReference type="PROSITE-ProRule" id="PRU00284"/>
    </source>
</evidence>
<dbReference type="PROSITE" id="PS50885">
    <property type="entry name" value="HAMP"/>
    <property type="match status" value="1"/>
</dbReference>
<proteinExistence type="inferred from homology"/>
<reference evidence="7 10" key="1">
    <citation type="submission" date="2018-05" db="EMBL/GenBank/DDBJ databases">
        <authorList>
            <consortium name="PulseNet: The National Subtyping Network for Foodborne Disease Surveillance"/>
            <person name="Tarr C.L."/>
            <person name="Trees E."/>
            <person name="Katz L.S."/>
            <person name="Carleton-Romer H.A."/>
            <person name="Stroika S."/>
            <person name="Kucerova Z."/>
            <person name="Roache K.F."/>
            <person name="Sabol A.L."/>
            <person name="Besser J."/>
            <person name="Gerner-Smidt P."/>
        </authorList>
    </citation>
    <scope>NUCLEOTIDE SEQUENCE [LARGE SCALE GENOMIC DNA]</scope>
    <source>
        <strain evidence="7 10">2016D-0221</strain>
        <strain evidence="8 9">PNUSAC001503</strain>
    </source>
</reference>
<protein>
    <submittedName>
        <fullName evidence="7">Methyl-accepting chemotaxis protein</fullName>
    </submittedName>
</protein>
<keyword evidence="4" id="KW-1133">Transmembrane helix</keyword>
<dbReference type="GO" id="GO:0006935">
    <property type="term" value="P:chemotaxis"/>
    <property type="evidence" value="ECO:0007669"/>
    <property type="project" value="InterPro"/>
</dbReference>
<sequence>MRTNTIGKKIALSMIAVLFISFVVMQFIIVGQFNNSATQTTKNNLDMLSKSIFQTVQAAMNTGDPVMIEKSVKDAGTIKGVSSIEIFRSDDLSDGFGLEKVVPKDDIIKKQFSNPQNLTFDLKEKGDHKLRLVTPLVAKQECLSCHATVKEGDVLGVMDLSYSFNEIDADLRNKSLIFSLIFVVSLIVTTLVVLLVLKKVVICPVLELLSRAKDLASGDGDLSARIIVKNDDEIGQSCKNINIFIEKIQGIVKAAQGSAKSVENETINLNTNASMLSNSTEAGKLQAKNSFEVSKSVSDELDISREIANKAASANKKSYDELDDMINSLNDVVNSLNDTNTKEQEIAERTNLVVKQTEDMRKILDMIGEVADQTNLLALNAAIEAARAGDMGRGFAVVAEEVRVLAERTNDSLKDIDSNAQNMIKAVRDLGSSLNENAVHIASLSDEANSLMDMARTTQSTTSESMRLANEVADKTTDINSKIESLLEQSKESVTILDNNTKIASKFISASQSLKEVSLDLENNLNKFKT</sequence>
<evidence type="ECO:0000259" key="5">
    <source>
        <dbReference type="PROSITE" id="PS50111"/>
    </source>
</evidence>
<evidence type="ECO:0000313" key="8">
    <source>
        <dbReference type="EMBL" id="EAI8858642.1"/>
    </source>
</evidence>
<evidence type="ECO:0000313" key="7">
    <source>
        <dbReference type="EMBL" id="EAI5408047.1"/>
    </source>
</evidence>
<dbReference type="InterPro" id="IPR003660">
    <property type="entry name" value="HAMP_dom"/>
</dbReference>
<dbReference type="Pfam" id="PF00015">
    <property type="entry name" value="MCPsignal"/>
    <property type="match status" value="1"/>
</dbReference>
<dbReference type="Proteomes" id="UP000557842">
    <property type="component" value="Unassembled WGS sequence"/>
</dbReference>
<evidence type="ECO:0000256" key="1">
    <source>
        <dbReference type="ARBA" id="ARBA00023224"/>
    </source>
</evidence>
<dbReference type="InterPro" id="IPR048904">
    <property type="entry name" value="Mcp40H-20-like_sensor"/>
</dbReference>
<dbReference type="Gene3D" id="1.10.287.950">
    <property type="entry name" value="Methyl-accepting chemotaxis protein"/>
    <property type="match status" value="1"/>
</dbReference>
<dbReference type="SUPFAM" id="SSF58104">
    <property type="entry name" value="Methyl-accepting chemotaxis protein (MCP) signaling domain"/>
    <property type="match status" value="1"/>
</dbReference>
<gene>
    <name evidence="7" type="ORF">BVH53_04960</name>
    <name evidence="8" type="ORF">CX802_02090</name>
</gene>
<dbReference type="OMA" id="YDRVQKY"/>
<dbReference type="EMBL" id="AABQDW010000007">
    <property type="protein sequence ID" value="EAI5408047.1"/>
    <property type="molecule type" value="Genomic_DNA"/>
</dbReference>
<dbReference type="SMART" id="SM00283">
    <property type="entry name" value="MA"/>
    <property type="match status" value="1"/>
</dbReference>
<keyword evidence="1 3" id="KW-0807">Transducer</keyword>
<dbReference type="SMART" id="SM00304">
    <property type="entry name" value="HAMP"/>
    <property type="match status" value="1"/>
</dbReference>
<evidence type="ECO:0000313" key="10">
    <source>
        <dbReference type="Proteomes" id="UP000557842"/>
    </source>
</evidence>
<accession>A0A5L8VBS0</accession>
<dbReference type="AlphaFoldDB" id="A0A5L8VBS0"/>
<comment type="similarity">
    <text evidence="2">Belongs to the methyl-accepting chemotaxis (MCP) protein family.</text>
</comment>
<keyword evidence="4" id="KW-0812">Transmembrane</keyword>
<dbReference type="Gene3D" id="3.30.450.290">
    <property type="match status" value="1"/>
</dbReference>
<dbReference type="GO" id="GO:0007165">
    <property type="term" value="P:signal transduction"/>
    <property type="evidence" value="ECO:0007669"/>
    <property type="project" value="UniProtKB-KW"/>
</dbReference>
<evidence type="ECO:0000313" key="9">
    <source>
        <dbReference type="Proteomes" id="UP000535509"/>
    </source>
</evidence>
<dbReference type="PRINTS" id="PR00260">
    <property type="entry name" value="CHEMTRNSDUCR"/>
</dbReference>
<evidence type="ECO:0000259" key="6">
    <source>
        <dbReference type="PROSITE" id="PS50885"/>
    </source>
</evidence>
<dbReference type="CDD" id="cd06225">
    <property type="entry name" value="HAMP"/>
    <property type="match status" value="1"/>
</dbReference>
<keyword evidence="4" id="KW-0472">Membrane</keyword>
<dbReference type="PANTHER" id="PTHR32089:SF114">
    <property type="entry name" value="METHYL-ACCEPTING CHEMOTAXIS PROTEIN MCPB"/>
    <property type="match status" value="1"/>
</dbReference>
<name>A0A5L8VBS0_CAMFE</name>
<dbReference type="Proteomes" id="UP000535509">
    <property type="component" value="Unassembled WGS sequence"/>
</dbReference>
<feature type="transmembrane region" description="Helical" evidence="4">
    <location>
        <begin position="176"/>
        <end position="197"/>
    </location>
</feature>
<dbReference type="Pfam" id="PF00672">
    <property type="entry name" value="HAMP"/>
    <property type="match status" value="1"/>
</dbReference>
<feature type="transmembrane region" description="Helical" evidence="4">
    <location>
        <begin position="12"/>
        <end position="33"/>
    </location>
</feature>
<feature type="domain" description="HAMP" evidence="6">
    <location>
        <begin position="204"/>
        <end position="253"/>
    </location>
</feature>
<dbReference type="InterPro" id="IPR004090">
    <property type="entry name" value="Chemotax_Me-accpt_rcpt"/>
</dbReference>
<dbReference type="Pfam" id="PF21563">
    <property type="entry name" value="Mcp40H-20_sensor"/>
    <property type="match status" value="1"/>
</dbReference>
<feature type="domain" description="Methyl-accepting transducer" evidence="5">
    <location>
        <begin position="258"/>
        <end position="495"/>
    </location>
</feature>
<evidence type="ECO:0000256" key="2">
    <source>
        <dbReference type="ARBA" id="ARBA00029447"/>
    </source>
</evidence>
<dbReference type="PANTHER" id="PTHR32089">
    <property type="entry name" value="METHYL-ACCEPTING CHEMOTAXIS PROTEIN MCPB"/>
    <property type="match status" value="1"/>
</dbReference>